<dbReference type="SUPFAM" id="SSF51735">
    <property type="entry name" value="NAD(P)-binding Rossmann-fold domains"/>
    <property type="match status" value="1"/>
</dbReference>
<evidence type="ECO:0000313" key="1">
    <source>
        <dbReference type="EMBL" id="PLM90725.1"/>
    </source>
</evidence>
<reference evidence="1 2" key="1">
    <citation type="submission" date="2017-11" db="EMBL/GenBank/DDBJ databases">
        <authorList>
            <person name="Han C.G."/>
        </authorList>
    </citation>
    <scope>NUCLEOTIDE SEQUENCE [LARGE SCALE GENOMIC DNA]</scope>
    <source>
        <strain evidence="1 2">A8</strain>
    </source>
</reference>
<dbReference type="AlphaFoldDB" id="A0A2N4YT41"/>
<dbReference type="EMBL" id="PIDP01001557">
    <property type="protein sequence ID" value="PLM90725.1"/>
    <property type="molecule type" value="Genomic_DNA"/>
</dbReference>
<proteinExistence type="predicted"/>
<accession>A0A2N4YT41</accession>
<comment type="caution">
    <text evidence="1">The sequence shown here is derived from an EMBL/GenBank/DDBJ whole genome shotgun (WGS) entry which is preliminary data.</text>
</comment>
<dbReference type="Proteomes" id="UP000234412">
    <property type="component" value="Unassembled WGS sequence"/>
</dbReference>
<name>A0A2N4YT41_KLEVA</name>
<evidence type="ECO:0000313" key="2">
    <source>
        <dbReference type="Proteomes" id="UP000234412"/>
    </source>
</evidence>
<sequence length="34" mass="3610">MTIAFIGFGEAGGILAADLAREHTVTMWDCKLNG</sequence>
<protein>
    <submittedName>
        <fullName evidence="1">6-phosphogluconate dehydrogenase</fullName>
    </submittedName>
</protein>
<dbReference type="InterPro" id="IPR036291">
    <property type="entry name" value="NAD(P)-bd_dom_sf"/>
</dbReference>
<organism evidence="1 2">
    <name type="scientific">Klebsiella variicola</name>
    <dbReference type="NCBI Taxonomy" id="244366"/>
    <lineage>
        <taxon>Bacteria</taxon>
        <taxon>Pseudomonadati</taxon>
        <taxon>Pseudomonadota</taxon>
        <taxon>Gammaproteobacteria</taxon>
        <taxon>Enterobacterales</taxon>
        <taxon>Enterobacteriaceae</taxon>
        <taxon>Klebsiella/Raoultella group</taxon>
        <taxon>Klebsiella</taxon>
        <taxon>Klebsiella pneumoniae complex</taxon>
    </lineage>
</organism>
<reference evidence="1 2" key="2">
    <citation type="submission" date="2018-01" db="EMBL/GenBank/DDBJ databases">
        <title>Genomic study of Klebsiella pneumoniae.</title>
        <authorList>
            <person name="Yang Y."/>
            <person name="Bicalho R."/>
        </authorList>
    </citation>
    <scope>NUCLEOTIDE SEQUENCE [LARGE SCALE GENOMIC DNA]</scope>
    <source>
        <strain evidence="1 2">A8</strain>
    </source>
</reference>
<gene>
    <name evidence="1" type="ORF">CWN47_29405</name>
</gene>
<feature type="non-terminal residue" evidence="1">
    <location>
        <position position="34"/>
    </location>
</feature>